<evidence type="ECO:0000313" key="2">
    <source>
        <dbReference type="EMBL" id="QCP52479.1"/>
    </source>
</evidence>
<dbReference type="EMBL" id="CP040078">
    <property type="protein sequence ID" value="QCP52479.1"/>
    <property type="molecule type" value="Genomic_DNA"/>
</dbReference>
<dbReference type="Gene3D" id="3.40.50.720">
    <property type="entry name" value="NAD(P)-binding Rossmann-like Domain"/>
    <property type="match status" value="1"/>
</dbReference>
<dbReference type="RefSeq" id="WP_137335250.1">
    <property type="nucleotide sequence ID" value="NZ_CP040078.1"/>
</dbReference>
<gene>
    <name evidence="2" type="ORF">FAZ95_25255</name>
</gene>
<feature type="domain" description="NAD(P)-binding" evidence="1">
    <location>
        <begin position="12"/>
        <end position="300"/>
    </location>
</feature>
<dbReference type="Gene3D" id="3.90.25.10">
    <property type="entry name" value="UDP-galactose 4-epimerase, domain 1"/>
    <property type="match status" value="1"/>
</dbReference>
<dbReference type="Proteomes" id="UP000298656">
    <property type="component" value="Chromosome 2"/>
</dbReference>
<name>A0A4P8J278_9BURK</name>
<dbReference type="InterPro" id="IPR016040">
    <property type="entry name" value="NAD(P)-bd_dom"/>
</dbReference>
<evidence type="ECO:0000313" key="3">
    <source>
        <dbReference type="Proteomes" id="UP000298656"/>
    </source>
</evidence>
<dbReference type="OrthoDB" id="5295702at2"/>
<dbReference type="InterPro" id="IPR036291">
    <property type="entry name" value="NAD(P)-bd_dom_sf"/>
</dbReference>
<dbReference type="SUPFAM" id="SSF51735">
    <property type="entry name" value="NAD(P)-binding Rossmann-fold domains"/>
    <property type="match status" value="1"/>
</dbReference>
<dbReference type="KEGG" id="tvl:FAZ95_25255"/>
<dbReference type="PANTHER" id="PTHR43000">
    <property type="entry name" value="DTDP-D-GLUCOSE 4,6-DEHYDRATASE-RELATED"/>
    <property type="match status" value="1"/>
</dbReference>
<dbReference type="AlphaFoldDB" id="A0A4P8J278"/>
<evidence type="ECO:0000259" key="1">
    <source>
        <dbReference type="Pfam" id="PF16363"/>
    </source>
</evidence>
<protein>
    <submittedName>
        <fullName evidence="2">NAD-dependent epimerase/dehydratase family protein</fullName>
    </submittedName>
</protein>
<accession>A0A4P8J278</accession>
<proteinExistence type="predicted"/>
<keyword evidence="3" id="KW-1185">Reference proteome</keyword>
<dbReference type="Pfam" id="PF16363">
    <property type="entry name" value="GDP_Man_Dehyd"/>
    <property type="match status" value="1"/>
</dbReference>
<sequence>MRHSDRQGRRALVTGLGGFTGQHMADYLEDAGYEVWGTVSPELADVASNRHLVCSVDLLDAEGMKAMVADARPDVVVHLAGAAHVANGTAGNTYLVNIVGTRNLLSALASLDKPPRAVLLASSANVYGNAPVEVLDESIEPSPANDYAVSKLAMEHAARLWMDRLPIVVARPFNYTGVGQREDYLLPKIVGHHARNEAKISLGNLNVSRDFSDVRNVVSIYGSLLEAAPAGETFNICSGVGHSLGEVLAMLSRIAGYEIEVFVDPRFLRANEVHRLVGSNRKLQRAIGRVPVTPLAETLEWMYEAAAQREETTPQHNGSQAG</sequence>
<reference evidence="2 3" key="1">
    <citation type="submission" date="2019-05" db="EMBL/GenBank/DDBJ databases">
        <title>Burkholderia sp. DHOD12, isolated from subtropical forest soil.</title>
        <authorList>
            <person name="Gao Z.-H."/>
            <person name="Qiu L.-H."/>
        </authorList>
    </citation>
    <scope>NUCLEOTIDE SEQUENCE [LARGE SCALE GENOMIC DNA]</scope>
    <source>
        <strain evidence="2 3">DHOD12</strain>
    </source>
</reference>
<organism evidence="2 3">
    <name type="scientific">Trinickia violacea</name>
    <dbReference type="NCBI Taxonomy" id="2571746"/>
    <lineage>
        <taxon>Bacteria</taxon>
        <taxon>Pseudomonadati</taxon>
        <taxon>Pseudomonadota</taxon>
        <taxon>Betaproteobacteria</taxon>
        <taxon>Burkholderiales</taxon>
        <taxon>Burkholderiaceae</taxon>
        <taxon>Trinickia</taxon>
    </lineage>
</organism>